<reference evidence="1 2" key="1">
    <citation type="submission" date="2020-09" db="EMBL/GenBank/DDBJ databases">
        <title>De no assembly of potato wild relative species, Solanum commersonii.</title>
        <authorList>
            <person name="Cho K."/>
        </authorList>
    </citation>
    <scope>NUCLEOTIDE SEQUENCE [LARGE SCALE GENOMIC DNA]</scope>
    <source>
        <strain evidence="1">LZ3.2</strain>
        <tissue evidence="1">Leaf</tissue>
    </source>
</reference>
<organism evidence="1 2">
    <name type="scientific">Solanum commersonii</name>
    <name type="common">Commerson's wild potato</name>
    <name type="synonym">Commerson's nightshade</name>
    <dbReference type="NCBI Taxonomy" id="4109"/>
    <lineage>
        <taxon>Eukaryota</taxon>
        <taxon>Viridiplantae</taxon>
        <taxon>Streptophyta</taxon>
        <taxon>Embryophyta</taxon>
        <taxon>Tracheophyta</taxon>
        <taxon>Spermatophyta</taxon>
        <taxon>Magnoliopsida</taxon>
        <taxon>eudicotyledons</taxon>
        <taxon>Gunneridae</taxon>
        <taxon>Pentapetalae</taxon>
        <taxon>asterids</taxon>
        <taxon>lamiids</taxon>
        <taxon>Solanales</taxon>
        <taxon>Solanaceae</taxon>
        <taxon>Solanoideae</taxon>
        <taxon>Solaneae</taxon>
        <taxon>Solanum</taxon>
    </lineage>
</organism>
<keyword evidence="2" id="KW-1185">Reference proteome</keyword>
<name>A0A9J6AUQ0_SOLCO</name>
<comment type="caution">
    <text evidence="1">The sequence shown here is derived from an EMBL/GenBank/DDBJ whole genome shotgun (WGS) entry which is preliminary data.</text>
</comment>
<gene>
    <name evidence="1" type="ORF">H5410_013291</name>
</gene>
<dbReference type="AlphaFoldDB" id="A0A9J6AUQ0"/>
<proteinExistence type="predicted"/>
<dbReference type="EMBL" id="JACXVP010000002">
    <property type="protein sequence ID" value="KAG5628073.1"/>
    <property type="molecule type" value="Genomic_DNA"/>
</dbReference>
<accession>A0A9J6AUQ0</accession>
<sequence length="81" mass="9300">MSEKITEACGEDIGKLKSFCAILRYSRDIHWYVEAMTNSFSTAACLSKYFTNCSTNLFSLDDPEKRKICNVLCINFQEKNL</sequence>
<dbReference type="Proteomes" id="UP000824120">
    <property type="component" value="Chromosome 2"/>
</dbReference>
<evidence type="ECO:0000313" key="2">
    <source>
        <dbReference type="Proteomes" id="UP000824120"/>
    </source>
</evidence>
<evidence type="ECO:0000313" key="1">
    <source>
        <dbReference type="EMBL" id="KAG5628073.1"/>
    </source>
</evidence>
<protein>
    <submittedName>
        <fullName evidence="1">Uncharacterized protein</fullName>
    </submittedName>
</protein>